<dbReference type="AlphaFoldDB" id="A0A1Q8CTK1"/>
<dbReference type="Proteomes" id="UP000185596">
    <property type="component" value="Unassembled WGS sequence"/>
</dbReference>
<gene>
    <name evidence="1" type="ORF">BU204_09325</name>
</gene>
<dbReference type="EMBL" id="MSIE01000014">
    <property type="protein sequence ID" value="OLF17698.1"/>
    <property type="molecule type" value="Genomic_DNA"/>
</dbReference>
<evidence type="ECO:0000313" key="1">
    <source>
        <dbReference type="EMBL" id="OLF17698.1"/>
    </source>
</evidence>
<name>A0A1Q8CTK1_9PSEU</name>
<keyword evidence="2" id="KW-1185">Reference proteome</keyword>
<accession>A0A1Q8CTK1</accession>
<dbReference type="OrthoDB" id="3805675at2"/>
<proteinExistence type="predicted"/>
<protein>
    <submittedName>
        <fullName evidence="1">Uncharacterized protein</fullName>
    </submittedName>
</protein>
<sequence>MLDDHATLADELKHLRKGRGVQATNIVDRAGPALRRLCGIGPEDPPSTVRDRLTATLTDLAERLPPDLRLAALAAFALHPDASQPRLGERLSWLSQRLAKNDRTARRRTEAACARLAEIAAGLPTARGADGEGWYVRQFSALVRLDGQSPEVTESRTVVAARDGIAELDTEFSLPRHPADRRPIHDLAVTMLYGGRLVRRERPSESHFRFTVELPLTLAHGQSHDYAMRLRVPPGQPVRPHYLFVPHRRCDLFELRLRFEPSRVPRTLWRVTDSPIRVIDDGQPSGELLVANSAGEIHEVFPGPRQGFAYGVQWRA</sequence>
<dbReference type="STRING" id="1912961.BU204_09325"/>
<reference evidence="1 2" key="1">
    <citation type="submission" date="2016-12" db="EMBL/GenBank/DDBJ databases">
        <title>The draft genome sequence of Actinophytocola sp. 11-183.</title>
        <authorList>
            <person name="Wang W."/>
            <person name="Yuan L."/>
        </authorList>
    </citation>
    <scope>NUCLEOTIDE SEQUENCE [LARGE SCALE GENOMIC DNA]</scope>
    <source>
        <strain evidence="1 2">11-183</strain>
    </source>
</reference>
<comment type="caution">
    <text evidence="1">The sequence shown here is derived from an EMBL/GenBank/DDBJ whole genome shotgun (WGS) entry which is preliminary data.</text>
</comment>
<evidence type="ECO:0000313" key="2">
    <source>
        <dbReference type="Proteomes" id="UP000185596"/>
    </source>
</evidence>
<organism evidence="1 2">
    <name type="scientific">Actinophytocola xanthii</name>
    <dbReference type="NCBI Taxonomy" id="1912961"/>
    <lineage>
        <taxon>Bacteria</taxon>
        <taxon>Bacillati</taxon>
        <taxon>Actinomycetota</taxon>
        <taxon>Actinomycetes</taxon>
        <taxon>Pseudonocardiales</taxon>
        <taxon>Pseudonocardiaceae</taxon>
    </lineage>
</organism>
<dbReference type="RefSeq" id="WP_075125202.1">
    <property type="nucleotide sequence ID" value="NZ_MSIE01000014.1"/>
</dbReference>